<dbReference type="OrthoDB" id="9809509at2"/>
<reference evidence="9 10" key="1">
    <citation type="submission" date="2018-12" db="EMBL/GenBank/DDBJ databases">
        <title>bacterium Hansschlegelia zhihuaiae S113.</title>
        <authorList>
            <person name="He J."/>
        </authorList>
    </citation>
    <scope>NUCLEOTIDE SEQUENCE [LARGE SCALE GENOMIC DNA]</scope>
    <source>
        <strain evidence="9 10">S 113</strain>
    </source>
</reference>
<feature type="transmembrane region" description="Helical" evidence="7">
    <location>
        <begin position="146"/>
        <end position="167"/>
    </location>
</feature>
<evidence type="ECO:0000256" key="1">
    <source>
        <dbReference type="ARBA" id="ARBA00004141"/>
    </source>
</evidence>
<evidence type="ECO:0000256" key="5">
    <source>
        <dbReference type="ARBA" id="ARBA00023136"/>
    </source>
</evidence>
<name>A0A4Q0MI81_9HYPH</name>
<dbReference type="PANTHER" id="PTHR32322">
    <property type="entry name" value="INNER MEMBRANE TRANSPORTER"/>
    <property type="match status" value="1"/>
</dbReference>
<feature type="transmembrane region" description="Helical" evidence="7">
    <location>
        <begin position="213"/>
        <end position="234"/>
    </location>
</feature>
<feature type="region of interest" description="Disordered" evidence="6">
    <location>
        <begin position="296"/>
        <end position="316"/>
    </location>
</feature>
<evidence type="ECO:0000256" key="2">
    <source>
        <dbReference type="ARBA" id="ARBA00007362"/>
    </source>
</evidence>
<evidence type="ECO:0000313" key="9">
    <source>
        <dbReference type="EMBL" id="RXF73327.1"/>
    </source>
</evidence>
<keyword evidence="5 7" id="KW-0472">Membrane</keyword>
<feature type="transmembrane region" description="Helical" evidence="7">
    <location>
        <begin position="66"/>
        <end position="85"/>
    </location>
</feature>
<dbReference type="Gene3D" id="1.10.3730.20">
    <property type="match status" value="2"/>
</dbReference>
<evidence type="ECO:0000313" key="10">
    <source>
        <dbReference type="Proteomes" id="UP000289708"/>
    </source>
</evidence>
<dbReference type="InterPro" id="IPR037185">
    <property type="entry name" value="EmrE-like"/>
</dbReference>
<feature type="transmembrane region" description="Helical" evidence="7">
    <location>
        <begin position="246"/>
        <end position="263"/>
    </location>
</feature>
<feature type="domain" description="EamA" evidence="8">
    <location>
        <begin position="158"/>
        <end position="286"/>
    </location>
</feature>
<accession>A0A4Q0MI81</accession>
<proteinExistence type="inferred from homology"/>
<dbReference type="Proteomes" id="UP000289708">
    <property type="component" value="Unassembled WGS sequence"/>
</dbReference>
<evidence type="ECO:0000256" key="3">
    <source>
        <dbReference type="ARBA" id="ARBA00022692"/>
    </source>
</evidence>
<dbReference type="AlphaFoldDB" id="A0A4Q0MI81"/>
<comment type="similarity">
    <text evidence="2">Belongs to the EamA transporter family.</text>
</comment>
<evidence type="ECO:0000256" key="6">
    <source>
        <dbReference type="SAM" id="MobiDB-lite"/>
    </source>
</evidence>
<feature type="domain" description="EamA" evidence="8">
    <location>
        <begin position="4"/>
        <end position="136"/>
    </location>
</feature>
<keyword evidence="3 7" id="KW-0812">Transmembrane</keyword>
<dbReference type="Pfam" id="PF00892">
    <property type="entry name" value="EamA"/>
    <property type="match status" value="2"/>
</dbReference>
<keyword evidence="4 7" id="KW-1133">Transmembrane helix</keyword>
<sequence>MLAALIPITFVLIWSTGWIVAKFVVPHADPLLFLVLRYLAAIAVLAPLAFLLGARWPATGREWRAALVNGVMLHGVYLGGVWWAIQHGVPAGVSALIAALQPLFTALAAAPLVGERLGPRRWLGVALGFLGVAAVVAPKLSGAGGALGGLGLPIAVNVVAMAAVTAATLHQKRTLAGADLRTLAPAQYLGALTVTVPAVLLFGEFRFEPTPEIFLALAWSVLVLSIAAIMLMLVMVERGEVSRVAALIYLVPPVAAVQAYFLFDETLSGLQMIGMALAAVGVVLANGAGAPASAEGCIAATRPDDEDETETSRRPA</sequence>
<comment type="caution">
    <text evidence="9">The sequence shown here is derived from an EMBL/GenBank/DDBJ whole genome shotgun (WGS) entry which is preliminary data.</text>
</comment>
<feature type="transmembrane region" description="Helical" evidence="7">
    <location>
        <begin position="31"/>
        <end position="54"/>
    </location>
</feature>
<evidence type="ECO:0000256" key="7">
    <source>
        <dbReference type="SAM" id="Phobius"/>
    </source>
</evidence>
<evidence type="ECO:0000259" key="8">
    <source>
        <dbReference type="Pfam" id="PF00892"/>
    </source>
</evidence>
<dbReference type="PANTHER" id="PTHR32322:SF2">
    <property type="entry name" value="EAMA DOMAIN-CONTAINING PROTEIN"/>
    <property type="match status" value="1"/>
</dbReference>
<gene>
    <name evidence="9" type="ORF">EK403_10900</name>
</gene>
<feature type="transmembrane region" description="Helical" evidence="7">
    <location>
        <begin position="269"/>
        <end position="288"/>
    </location>
</feature>
<protein>
    <submittedName>
        <fullName evidence="9">DMT family transporter</fullName>
    </submittedName>
</protein>
<feature type="transmembrane region" description="Helical" evidence="7">
    <location>
        <begin position="91"/>
        <end position="110"/>
    </location>
</feature>
<keyword evidence="10" id="KW-1185">Reference proteome</keyword>
<dbReference type="SUPFAM" id="SSF103481">
    <property type="entry name" value="Multidrug resistance efflux transporter EmrE"/>
    <property type="match status" value="2"/>
</dbReference>
<dbReference type="GO" id="GO:0016020">
    <property type="term" value="C:membrane"/>
    <property type="evidence" value="ECO:0007669"/>
    <property type="project" value="UniProtKB-SubCell"/>
</dbReference>
<dbReference type="InterPro" id="IPR050638">
    <property type="entry name" value="AA-Vitamin_Transporters"/>
</dbReference>
<dbReference type="EMBL" id="RYFI01000009">
    <property type="protein sequence ID" value="RXF73327.1"/>
    <property type="molecule type" value="Genomic_DNA"/>
</dbReference>
<dbReference type="RefSeq" id="WP_128777520.1">
    <property type="nucleotide sequence ID" value="NZ_RYFI01000009.1"/>
</dbReference>
<evidence type="ECO:0000256" key="4">
    <source>
        <dbReference type="ARBA" id="ARBA00022989"/>
    </source>
</evidence>
<comment type="subcellular location">
    <subcellularLocation>
        <location evidence="1">Membrane</location>
        <topology evidence="1">Multi-pass membrane protein</topology>
    </subcellularLocation>
</comment>
<organism evidence="9 10">
    <name type="scientific">Hansschlegelia zhihuaiae</name>
    <dbReference type="NCBI Taxonomy" id="405005"/>
    <lineage>
        <taxon>Bacteria</taxon>
        <taxon>Pseudomonadati</taxon>
        <taxon>Pseudomonadota</taxon>
        <taxon>Alphaproteobacteria</taxon>
        <taxon>Hyphomicrobiales</taxon>
        <taxon>Methylopilaceae</taxon>
        <taxon>Hansschlegelia</taxon>
    </lineage>
</organism>
<feature type="transmembrane region" description="Helical" evidence="7">
    <location>
        <begin position="188"/>
        <end position="207"/>
    </location>
</feature>
<feature type="transmembrane region" description="Helical" evidence="7">
    <location>
        <begin position="122"/>
        <end position="140"/>
    </location>
</feature>
<dbReference type="InterPro" id="IPR000620">
    <property type="entry name" value="EamA_dom"/>
</dbReference>